<evidence type="ECO:0000313" key="3">
    <source>
        <dbReference type="Proteomes" id="UP001144205"/>
    </source>
</evidence>
<accession>A0ABQ5LUK1</accession>
<dbReference type="GO" id="GO:0016853">
    <property type="term" value="F:isomerase activity"/>
    <property type="evidence" value="ECO:0007669"/>
    <property type="project" value="UniProtKB-KW"/>
</dbReference>
<dbReference type="Proteomes" id="UP001144205">
    <property type="component" value="Unassembled WGS sequence"/>
</dbReference>
<dbReference type="PANTHER" id="PTHR12110:SF53">
    <property type="entry name" value="BLR5974 PROTEIN"/>
    <property type="match status" value="1"/>
</dbReference>
<sequence length="271" mass="29553">MKDLPIIGAQLTVLDLPKHRDWLIEKNRDLELPEFCMADILAAPDPFIDMAKKALDGWAGRLGIHGPFSGFELDTRDKEVRAVVQRRIGQALDAAEKLGATQMVLHSPYDAWDAHNLDNKPNDRTRRVAAMQETLAPALKRAEAQGVEIVIENIRDVDPAHRAALIEAADSPALKLSVDVGHAYWAHVSEGAPAVDRYISSAGEALGHVHLQDADGYADRHWCLGEGTIPFAPVFAALAGIGNNPRLIVEINEFGRVQEAVAHLRALGLGQ</sequence>
<dbReference type="InterPro" id="IPR013022">
    <property type="entry name" value="Xyl_isomerase-like_TIM-brl"/>
</dbReference>
<dbReference type="Pfam" id="PF01261">
    <property type="entry name" value="AP_endonuc_2"/>
    <property type="match status" value="1"/>
</dbReference>
<reference evidence="2" key="1">
    <citation type="journal article" date="2023" name="Int. J. Syst. Evol. Microbiol.">
        <title>Sinisalibacter aestuarii sp. nov., isolated from estuarine sediment of the Arakawa River.</title>
        <authorList>
            <person name="Arafat S.T."/>
            <person name="Hirano S."/>
            <person name="Sato A."/>
            <person name="Takeuchi K."/>
            <person name="Yasuda T."/>
            <person name="Terahara T."/>
            <person name="Hamada M."/>
            <person name="Kobayashi T."/>
        </authorList>
    </citation>
    <scope>NUCLEOTIDE SEQUENCE</scope>
    <source>
        <strain evidence="2">B-399</strain>
    </source>
</reference>
<organism evidence="2 3">
    <name type="scientific">Sinisalibacter aestuarii</name>
    <dbReference type="NCBI Taxonomy" id="2949426"/>
    <lineage>
        <taxon>Bacteria</taxon>
        <taxon>Pseudomonadati</taxon>
        <taxon>Pseudomonadota</taxon>
        <taxon>Alphaproteobacteria</taxon>
        <taxon>Rhodobacterales</taxon>
        <taxon>Roseobacteraceae</taxon>
        <taxon>Sinisalibacter</taxon>
    </lineage>
</organism>
<evidence type="ECO:0000313" key="2">
    <source>
        <dbReference type="EMBL" id="GKY88293.1"/>
    </source>
</evidence>
<evidence type="ECO:0000259" key="1">
    <source>
        <dbReference type="Pfam" id="PF01261"/>
    </source>
</evidence>
<keyword evidence="2" id="KW-0413">Isomerase</keyword>
<dbReference type="EMBL" id="BROH01000006">
    <property type="protein sequence ID" value="GKY88293.1"/>
    <property type="molecule type" value="Genomic_DNA"/>
</dbReference>
<dbReference type="SUPFAM" id="SSF51658">
    <property type="entry name" value="Xylose isomerase-like"/>
    <property type="match status" value="1"/>
</dbReference>
<dbReference type="PANTHER" id="PTHR12110">
    <property type="entry name" value="HYDROXYPYRUVATE ISOMERASE"/>
    <property type="match status" value="1"/>
</dbReference>
<dbReference type="Gene3D" id="3.20.20.150">
    <property type="entry name" value="Divalent-metal-dependent TIM barrel enzymes"/>
    <property type="match status" value="1"/>
</dbReference>
<dbReference type="RefSeq" id="WP_281842340.1">
    <property type="nucleotide sequence ID" value="NZ_BROH01000006.1"/>
</dbReference>
<gene>
    <name evidence="2" type="ORF">STA1M1_21620</name>
</gene>
<keyword evidence="3" id="KW-1185">Reference proteome</keyword>
<dbReference type="InterPro" id="IPR050312">
    <property type="entry name" value="IolE/XylAMocC-like"/>
</dbReference>
<proteinExistence type="predicted"/>
<dbReference type="InterPro" id="IPR036237">
    <property type="entry name" value="Xyl_isomerase-like_sf"/>
</dbReference>
<protein>
    <submittedName>
        <fullName evidence="2">Sugar phosphate isomerase</fullName>
    </submittedName>
</protein>
<name>A0ABQ5LUK1_9RHOB</name>
<feature type="domain" description="Xylose isomerase-like TIM barrel" evidence="1">
    <location>
        <begin position="62"/>
        <end position="266"/>
    </location>
</feature>
<comment type="caution">
    <text evidence="2">The sequence shown here is derived from an EMBL/GenBank/DDBJ whole genome shotgun (WGS) entry which is preliminary data.</text>
</comment>